<organism evidence="3 4">
    <name type="scientific">Malassezia yamatoensis</name>
    <dbReference type="NCBI Taxonomy" id="253288"/>
    <lineage>
        <taxon>Eukaryota</taxon>
        <taxon>Fungi</taxon>
        <taxon>Dikarya</taxon>
        <taxon>Basidiomycota</taxon>
        <taxon>Ustilaginomycotina</taxon>
        <taxon>Malasseziomycetes</taxon>
        <taxon>Malasseziales</taxon>
        <taxon>Malasseziaceae</taxon>
        <taxon>Malassezia</taxon>
    </lineage>
</organism>
<keyword evidence="4" id="KW-1185">Reference proteome</keyword>
<feature type="domain" description="RNB" evidence="2">
    <location>
        <begin position="588"/>
        <end position="942"/>
    </location>
</feature>
<dbReference type="InterPro" id="IPR001900">
    <property type="entry name" value="RNase_II/R"/>
</dbReference>
<proteinExistence type="predicted"/>
<keyword evidence="3" id="KW-0378">Hydrolase</keyword>
<evidence type="ECO:0000256" key="1">
    <source>
        <dbReference type="SAM" id="MobiDB-lite"/>
    </source>
</evidence>
<dbReference type="GO" id="GO:0000932">
    <property type="term" value="C:P-body"/>
    <property type="evidence" value="ECO:0007669"/>
    <property type="project" value="TreeGrafter"/>
</dbReference>
<dbReference type="GO" id="GO:0008859">
    <property type="term" value="F:exoribonuclease II activity"/>
    <property type="evidence" value="ECO:0007669"/>
    <property type="project" value="UniProtKB-EC"/>
</dbReference>
<feature type="region of interest" description="Disordered" evidence="1">
    <location>
        <begin position="47"/>
        <end position="86"/>
    </location>
</feature>
<dbReference type="InterPro" id="IPR050180">
    <property type="entry name" value="RNR_Ribonuclease"/>
</dbReference>
<gene>
    <name evidence="3" type="primary">MSU1</name>
    <name evidence="3" type="ORF">MYAM1_002154</name>
</gene>
<dbReference type="SMART" id="SM00955">
    <property type="entry name" value="RNB"/>
    <property type="match status" value="1"/>
</dbReference>
<dbReference type="Proteomes" id="UP001219567">
    <property type="component" value="Chromosome 2"/>
</dbReference>
<dbReference type="InterPro" id="IPR012340">
    <property type="entry name" value="NA-bd_OB-fold"/>
</dbReference>
<dbReference type="SUPFAM" id="SSF50249">
    <property type="entry name" value="Nucleic acid-binding proteins"/>
    <property type="match status" value="1"/>
</dbReference>
<dbReference type="Pfam" id="PF00773">
    <property type="entry name" value="RNB"/>
    <property type="match status" value="1"/>
</dbReference>
<dbReference type="EMBL" id="CP119944">
    <property type="protein sequence ID" value="WFC99410.1"/>
    <property type="molecule type" value="Genomic_DNA"/>
</dbReference>
<feature type="compositionally biased region" description="Basic and acidic residues" evidence="1">
    <location>
        <begin position="67"/>
        <end position="86"/>
    </location>
</feature>
<dbReference type="GO" id="GO:0006402">
    <property type="term" value="P:mRNA catabolic process"/>
    <property type="evidence" value="ECO:0007669"/>
    <property type="project" value="TreeGrafter"/>
</dbReference>
<evidence type="ECO:0000259" key="2">
    <source>
        <dbReference type="SMART" id="SM00955"/>
    </source>
</evidence>
<accession>A0AAJ5YU16</accession>
<name>A0AAJ5YU16_9BASI</name>
<protein>
    <submittedName>
        <fullName evidence="3">Exoribonuclease II</fullName>
        <ecNumber evidence="3">3.1.13.1</ecNumber>
    </submittedName>
</protein>
<evidence type="ECO:0000313" key="3">
    <source>
        <dbReference type="EMBL" id="WFC99410.1"/>
    </source>
</evidence>
<reference evidence="3 4" key="1">
    <citation type="submission" date="2023-03" db="EMBL/GenBank/DDBJ databases">
        <title>Mating type loci evolution in Malassezia.</title>
        <authorList>
            <person name="Coelho M.A."/>
        </authorList>
    </citation>
    <scope>NUCLEOTIDE SEQUENCE [LARGE SCALE GENOMIC DNA]</scope>
    <source>
        <strain evidence="3 4">CBS 9725</strain>
    </source>
</reference>
<dbReference type="PANTHER" id="PTHR23355:SF65">
    <property type="entry name" value="EXORIBONUCLEASE CYT-4, PUTATIVE (AFU_ORTHOLOGUE AFUA_7G01550)-RELATED"/>
    <property type="match status" value="1"/>
</dbReference>
<sequence>MSIRLWSRMHMLRQPSYLSMHARTRCISISAASLRQEKQKNSVISAQQTLAGSKDPVLKARRPSRRPPLELPEKNRSIEKKGGHNLPDDMKYKVSIEASASKIQEIQPGDFVEVRRTGHTFSGVVLPIPEEHDMSGSGAGSSLAMVLISGVMELVRSTDVMLQFPEFVSKKLAAQAAPLKRDYVAASTARMSSTPIALPEKDTVSHEDTVALRQSASSDNFFLEQEPLDLPRFEKRALIIRKIRLMQRDTDLELQRIFPAFRALFLQEQIESESDSSQLRNRNQNQDRYLRRALDLLRRGSFTNIEATQLLTQYLTMSPDKKVESEQKFSGETVFAMHTLFMNYPKQFLVDSTTHRNSQMFTYRSIHEQNILDRVSTWDRHCRTIECPGGSSGAASKGDNLELREALEILDGFCSRARAAIEWREQSPSRTVQQEPAYQQGQKIQWTKTDKEIIEFLKVSVGNRRELQEDPTGSVAMSIIKRVGAHVHLAPIVHPSMELLKPPYPVSVAPRPTTLSDTNTSVTTAGTDLQHALVYNFLIRIGSLTPWEDPNALDTYLKNIEDNANQTAKASVEKRYALNLNHEEEHRRHHFENLPVYVIDSANAHELDDGISLDKQEDGTYWVHIHIADPTARISQDHPLALEAQQKYSSIYFPQAQWPLFPAFAVYNGMSLTASKSRRGEKQQVMTFSALLDRDGGVLDYAVRPALIKNVHTVSYDEVNEIFSFGHSNSQPDSVFQSEECRDQIKTLANLAGKLNSRRIRIGKGVNASSQSSDVSVSPLPLPSLAAATPDGPRYYDGFPNIAVTATDPFTPLRSGTFDGLPGGISAENMVGEMMLLAGRVAANFSVRNNIVMPYRLQDPPDAEHVAVIDKLKNPVTGALPVMELQKRDIFLSPAYFSAVPGRHYGLGIGVAHSDNTDPSVFHGGGYADLLSHYQLKASLLGKKSLKSEELVFQFPRFERMESWVKQIERSSQRFWLWTYVDRVLSHFKEAGNEPERLENEFGSLAKQLVKPMKAFVGVPDVRLSYDTLQAKIRVNLLCLGGYPADCIWDSSQPAPARGTIMDIIIKETVSAGSKRTIICTLA</sequence>
<evidence type="ECO:0000313" key="4">
    <source>
        <dbReference type="Proteomes" id="UP001219567"/>
    </source>
</evidence>
<dbReference type="GO" id="GO:0003723">
    <property type="term" value="F:RNA binding"/>
    <property type="evidence" value="ECO:0007669"/>
    <property type="project" value="InterPro"/>
</dbReference>
<dbReference type="AlphaFoldDB" id="A0AAJ5YU16"/>
<dbReference type="PANTHER" id="PTHR23355">
    <property type="entry name" value="RIBONUCLEASE"/>
    <property type="match status" value="1"/>
</dbReference>
<dbReference type="EC" id="3.1.13.1" evidence="3"/>